<reference evidence="1 2" key="1">
    <citation type="submission" date="2020-02" db="EMBL/GenBank/DDBJ databases">
        <authorList>
            <person name="Criscuolo A."/>
        </authorList>
    </citation>
    <scope>NUCLEOTIDE SEQUENCE [LARGE SCALE GENOMIC DNA]</scope>
    <source>
        <strain evidence="1">CIP105534</strain>
    </source>
</reference>
<dbReference type="EMBL" id="CADCSU010000121">
    <property type="protein sequence ID" value="CAA9201072.1"/>
    <property type="molecule type" value="Genomic_DNA"/>
</dbReference>
<evidence type="ECO:0000313" key="1">
    <source>
        <dbReference type="EMBL" id="CAA9201072.1"/>
    </source>
</evidence>
<dbReference type="RefSeq" id="WP_173971893.1">
    <property type="nucleotide sequence ID" value="NZ_CADCSU010000121.1"/>
</dbReference>
<keyword evidence="2" id="KW-1185">Reference proteome</keyword>
<name>A0A6J4GPT0_9FLAO</name>
<sequence length="215" mass="25862">MSNLRTDYIEKLLKTIEIQRMILNNSRFFDKKLKEKSSNFILDGSRDFSLENIILEMLAKENLTLTQLKSTCKMLLTFWNEGIGVDVELFWIELKKHNIDFERNDELKFALNKNRFRRVDQGFGARRDWNLMKDMQSLKDRFSVSEIEQIGKIIEADENKRVEILKKCLLKKQIPKSQYLKFGECWAYLSYCNLFEKYFDQEQKDELSDIHRNFK</sequence>
<accession>A0A6J4GPT0</accession>
<gene>
    <name evidence="1" type="ORF">FLA105534_03395</name>
</gene>
<evidence type="ECO:0000313" key="2">
    <source>
        <dbReference type="Proteomes" id="UP000479938"/>
    </source>
</evidence>
<organism evidence="1 2">
    <name type="scientific">Flavobacterium bizetiae</name>
    <dbReference type="NCBI Taxonomy" id="2704140"/>
    <lineage>
        <taxon>Bacteria</taxon>
        <taxon>Pseudomonadati</taxon>
        <taxon>Bacteroidota</taxon>
        <taxon>Flavobacteriia</taxon>
        <taxon>Flavobacteriales</taxon>
        <taxon>Flavobacteriaceae</taxon>
        <taxon>Flavobacterium</taxon>
    </lineage>
</organism>
<dbReference type="AlphaFoldDB" id="A0A6J4GPT0"/>
<dbReference type="Proteomes" id="UP000479938">
    <property type="component" value="Unassembled WGS sequence"/>
</dbReference>
<proteinExistence type="predicted"/>
<protein>
    <submittedName>
        <fullName evidence="1">Uncharacterized protein</fullName>
    </submittedName>
</protein>